<comment type="caution">
    <text evidence="2">The sequence shown here is derived from an EMBL/GenBank/DDBJ whole genome shotgun (WGS) entry which is preliminary data.</text>
</comment>
<dbReference type="Proteomes" id="UP001408789">
    <property type="component" value="Unassembled WGS sequence"/>
</dbReference>
<name>A0AAP0DT32_9ASTR</name>
<keyword evidence="3" id="KW-1185">Reference proteome</keyword>
<proteinExistence type="predicted"/>
<reference evidence="2 3" key="1">
    <citation type="submission" date="2024-04" db="EMBL/GenBank/DDBJ databases">
        <title>The reference genome of an endangered Asteraceae, Deinandra increscens subsp. villosa, native to the Central Coast of California.</title>
        <authorList>
            <person name="Guilliams M."/>
            <person name="Hasenstab-Lehman K."/>
            <person name="Meyer R."/>
            <person name="Mcevoy S."/>
        </authorList>
    </citation>
    <scope>NUCLEOTIDE SEQUENCE [LARGE SCALE GENOMIC DNA]</scope>
    <source>
        <tissue evidence="2">Leaf</tissue>
    </source>
</reference>
<dbReference type="AlphaFoldDB" id="A0AAP0DT32"/>
<gene>
    <name evidence="2" type="ORF">SSX86_002765</name>
</gene>
<sequence length="261" mass="29320">MGNSSKTLSKRNSNRIPDQFHPKVDNSDHKAHRKTSQSDSINPFLSPAPAPTKLPVVRLYGSPSNPVISYIRFALLYKPVTLIFSPSEIPDFGFQTPVIQYGSDVISGSSVTILRYLDAKLPKQILKVIIIKIAIYFRWSGSFSAIDYDSSMNTILLSNAKGMAAYHQNYPLDFLAIGLSKAMLYLDLITRCTDKDRAGSIYRFFLLGQWRKTLPGMPVEACPISGRVVLTSLEKKQSEEQMYVSRKILDLCITLTFDKLK</sequence>
<evidence type="ECO:0000313" key="3">
    <source>
        <dbReference type="Proteomes" id="UP001408789"/>
    </source>
</evidence>
<evidence type="ECO:0000313" key="2">
    <source>
        <dbReference type="EMBL" id="KAK9078708.1"/>
    </source>
</evidence>
<dbReference type="PANTHER" id="PTHR35739:SF1">
    <property type="entry name" value="OS01G0861700 PROTEIN"/>
    <property type="match status" value="1"/>
</dbReference>
<dbReference type="EMBL" id="JBCNJP010000006">
    <property type="protein sequence ID" value="KAK9078708.1"/>
    <property type="molecule type" value="Genomic_DNA"/>
</dbReference>
<feature type="compositionally biased region" description="Basic and acidic residues" evidence="1">
    <location>
        <begin position="18"/>
        <end position="29"/>
    </location>
</feature>
<protein>
    <submittedName>
        <fullName evidence="2">Uncharacterized protein</fullName>
    </submittedName>
</protein>
<evidence type="ECO:0000256" key="1">
    <source>
        <dbReference type="SAM" id="MobiDB-lite"/>
    </source>
</evidence>
<accession>A0AAP0DT32</accession>
<feature type="region of interest" description="Disordered" evidence="1">
    <location>
        <begin position="1"/>
        <end position="47"/>
    </location>
</feature>
<dbReference type="PANTHER" id="PTHR35739">
    <property type="entry name" value="OS01G0861700 PROTEIN"/>
    <property type="match status" value="1"/>
</dbReference>
<organism evidence="2 3">
    <name type="scientific">Deinandra increscens subsp. villosa</name>
    <dbReference type="NCBI Taxonomy" id="3103831"/>
    <lineage>
        <taxon>Eukaryota</taxon>
        <taxon>Viridiplantae</taxon>
        <taxon>Streptophyta</taxon>
        <taxon>Embryophyta</taxon>
        <taxon>Tracheophyta</taxon>
        <taxon>Spermatophyta</taxon>
        <taxon>Magnoliopsida</taxon>
        <taxon>eudicotyledons</taxon>
        <taxon>Gunneridae</taxon>
        <taxon>Pentapetalae</taxon>
        <taxon>asterids</taxon>
        <taxon>campanulids</taxon>
        <taxon>Asterales</taxon>
        <taxon>Asteraceae</taxon>
        <taxon>Asteroideae</taxon>
        <taxon>Heliantheae alliance</taxon>
        <taxon>Madieae</taxon>
        <taxon>Madiinae</taxon>
        <taxon>Deinandra</taxon>
    </lineage>
</organism>